<feature type="signal peptide" evidence="1">
    <location>
        <begin position="1"/>
        <end position="21"/>
    </location>
</feature>
<dbReference type="AlphaFoldDB" id="E6X3E6"/>
<evidence type="ECO:0000313" key="3">
    <source>
        <dbReference type="Proteomes" id="UP000008633"/>
    </source>
</evidence>
<sequence>MKKLMISAVAAAVLSGGVASAATQQKRAVLHNEVAGANYYSMQKKAARAFIPEAIKAHHAATPKPPKEILQAFGDTVHAVQAIQHKDTKAAQKYLTEADKLFSEMLKKHPELKFVPINEVIMVNDVIITPEGAKKIVDTSRELLKYYRTQAARDLLVPMKDEMDVMTSYLPMALYPVATKKALAAVKKGDVKSAIAILADAFNTIMTVKTVIPIPLLAAQDFVRQAAALDKSKKEEALKFLEAAKAELQKAYYFGYTDTRSKAYKDLYDQINAIEKEIKGKNMVEKMYEHLKSSFKNLIGKIYSDMRDTVAAEEAKVMKNPKMINGAPSAKAKEEELQEKQNFEAKMKISEFGKEVEADLKKAPVNAK</sequence>
<dbReference type="eggNOG" id="ENOG502Z8HR">
    <property type="taxonomic scope" value="Bacteria"/>
</dbReference>
<dbReference type="EMBL" id="CP002452">
    <property type="protein sequence ID" value="ADV46223.1"/>
    <property type="molecule type" value="Genomic_DNA"/>
</dbReference>
<dbReference type="KEGG" id="nsa:Nitsa_0964"/>
<protein>
    <recommendedName>
        <fullName evidence="4">YfdX family protein</fullName>
    </recommendedName>
</protein>
<keyword evidence="3" id="KW-1185">Reference proteome</keyword>
<reference evidence="2 3" key="1">
    <citation type="journal article" date="2011" name="Stand. Genomic Sci.">
        <title>Complete genome sequence of Nitratifractor salsuginis type strain (E9I37-1).</title>
        <authorList>
            <person name="Anderson I."/>
            <person name="Sikorski J."/>
            <person name="Zeytun A."/>
            <person name="Nolan M."/>
            <person name="Lapidus A."/>
            <person name="Lucas S."/>
            <person name="Hammon N."/>
            <person name="Deshpande S."/>
            <person name="Cheng J.F."/>
            <person name="Tapia R."/>
            <person name="Han C."/>
            <person name="Goodwin L."/>
            <person name="Pitluck S."/>
            <person name="Liolios K."/>
            <person name="Pagani I."/>
            <person name="Ivanova N."/>
            <person name="Huntemann M."/>
            <person name="Mavromatis K."/>
            <person name="Ovchinikova G."/>
            <person name="Pati A."/>
            <person name="Chen A."/>
            <person name="Palaniappan K."/>
            <person name="Land M."/>
            <person name="Hauser L."/>
            <person name="Brambilla E.M."/>
            <person name="Ngatchou-Djao O.D."/>
            <person name="Rohde M."/>
            <person name="Tindall B.J."/>
            <person name="Goker M."/>
            <person name="Detter J.C."/>
            <person name="Woyke T."/>
            <person name="Bristow J."/>
            <person name="Eisen J.A."/>
            <person name="Markowitz V."/>
            <person name="Hugenholtz P."/>
            <person name="Klenk H.P."/>
            <person name="Kyrpides N.C."/>
        </authorList>
    </citation>
    <scope>NUCLEOTIDE SEQUENCE [LARGE SCALE GENOMIC DNA]</scope>
    <source>
        <strain evidence="3">DSM 16511 / JCM 12458 / E9I37-1</strain>
    </source>
</reference>
<proteinExistence type="predicted"/>
<accession>E6X3E6</accession>
<feature type="chain" id="PRO_5003215443" description="YfdX family protein" evidence="1">
    <location>
        <begin position="22"/>
        <end position="368"/>
    </location>
</feature>
<gene>
    <name evidence="2" type="ordered locus">Nitsa_0964</name>
</gene>
<dbReference type="STRING" id="749222.Nitsa_0964"/>
<reference evidence="3" key="2">
    <citation type="submission" date="2011-01" db="EMBL/GenBank/DDBJ databases">
        <title>The complete genome of Nitratifractor salsuginis DSM 16511.</title>
        <authorList>
            <consortium name="US DOE Joint Genome Institute (JGI-PGF)"/>
            <person name="Lucas S."/>
            <person name="Copeland A."/>
            <person name="Lapidus A."/>
            <person name="Bruce D."/>
            <person name="Goodwin L."/>
            <person name="Pitluck S."/>
            <person name="Kyrpides N."/>
            <person name="Mavromatis K."/>
            <person name="Ivanova N."/>
            <person name="Mikhailova N."/>
            <person name="Zeytun A."/>
            <person name="Detter J.C."/>
            <person name="Tapia R."/>
            <person name="Han C."/>
            <person name="Land M."/>
            <person name="Hauser L."/>
            <person name="Markowitz V."/>
            <person name="Cheng J.-F."/>
            <person name="Hugenholtz P."/>
            <person name="Woyke T."/>
            <person name="Wu D."/>
            <person name="Tindall B."/>
            <person name="Schuetze A."/>
            <person name="Brambilla E."/>
            <person name="Klenk H.-P."/>
            <person name="Eisen J.A."/>
        </authorList>
    </citation>
    <scope>NUCLEOTIDE SEQUENCE [LARGE SCALE GENOMIC DNA]</scope>
    <source>
        <strain evidence="3">DSM 16511 / JCM 12458 / E9I37-1</strain>
    </source>
</reference>
<dbReference type="RefSeq" id="WP_013553917.1">
    <property type="nucleotide sequence ID" value="NC_014935.1"/>
</dbReference>
<dbReference type="Pfam" id="PF10938">
    <property type="entry name" value="YfdX"/>
    <property type="match status" value="1"/>
</dbReference>
<dbReference type="Proteomes" id="UP000008633">
    <property type="component" value="Chromosome"/>
</dbReference>
<dbReference type="InterPro" id="IPR021236">
    <property type="entry name" value="Uncharacterised_YfdX"/>
</dbReference>
<organism evidence="2 3">
    <name type="scientific">Nitratifractor salsuginis (strain DSM 16511 / JCM 12458 / E9I37-1)</name>
    <dbReference type="NCBI Taxonomy" id="749222"/>
    <lineage>
        <taxon>Bacteria</taxon>
        <taxon>Pseudomonadati</taxon>
        <taxon>Campylobacterota</taxon>
        <taxon>Epsilonproteobacteria</taxon>
        <taxon>Campylobacterales</taxon>
        <taxon>Sulfurovaceae</taxon>
        <taxon>Nitratifractor</taxon>
    </lineage>
</organism>
<evidence type="ECO:0000313" key="2">
    <source>
        <dbReference type="EMBL" id="ADV46223.1"/>
    </source>
</evidence>
<evidence type="ECO:0000256" key="1">
    <source>
        <dbReference type="SAM" id="SignalP"/>
    </source>
</evidence>
<name>E6X3E6_NITSE</name>
<keyword evidence="1" id="KW-0732">Signal</keyword>
<dbReference type="OrthoDB" id="5372535at2"/>
<evidence type="ECO:0008006" key="4">
    <source>
        <dbReference type="Google" id="ProtNLM"/>
    </source>
</evidence>
<dbReference type="HOGENOM" id="CLU_064067_0_1_7"/>